<protein>
    <recommendedName>
        <fullName evidence="6">Zinc finger DksA/TraR C4-type domain-containing protein</fullName>
    </recommendedName>
</protein>
<evidence type="ECO:0000313" key="7">
    <source>
        <dbReference type="EMBL" id="GGO61371.1"/>
    </source>
</evidence>
<dbReference type="PANTHER" id="PTHR33823">
    <property type="entry name" value="RNA POLYMERASE-BINDING TRANSCRIPTION FACTOR DKSA-RELATED"/>
    <property type="match status" value="1"/>
</dbReference>
<comment type="caution">
    <text evidence="7">The sequence shown here is derived from an EMBL/GenBank/DDBJ whole genome shotgun (WGS) entry which is preliminary data.</text>
</comment>
<organism evidence="7 8">
    <name type="scientific">Nonomuraea cavernae</name>
    <dbReference type="NCBI Taxonomy" id="2045107"/>
    <lineage>
        <taxon>Bacteria</taxon>
        <taxon>Bacillati</taxon>
        <taxon>Actinomycetota</taxon>
        <taxon>Actinomycetes</taxon>
        <taxon>Streptosporangiales</taxon>
        <taxon>Streptosporangiaceae</taxon>
        <taxon>Nonomuraea</taxon>
    </lineage>
</organism>
<name>A0A918DEH7_9ACTN</name>
<feature type="coiled-coil region" evidence="5">
    <location>
        <begin position="3"/>
        <end position="34"/>
    </location>
</feature>
<dbReference type="GO" id="GO:0008270">
    <property type="term" value="F:zinc ion binding"/>
    <property type="evidence" value="ECO:0007669"/>
    <property type="project" value="UniProtKB-KW"/>
</dbReference>
<sequence length="108" mass="12222">MIIELSSIQIQTLREELREQLRRRETQLDSLKSSADSGNGADMGWQDLMAAIAAADRAINETQQALDRLDDGSYGRCAHCEAGIPYERLKIRPLSRYCITCQRRHEAA</sequence>
<proteinExistence type="predicted"/>
<keyword evidence="2" id="KW-0863">Zinc-finger</keyword>
<dbReference type="Pfam" id="PF01258">
    <property type="entry name" value="zf-dskA_traR"/>
    <property type="match status" value="1"/>
</dbReference>
<dbReference type="InterPro" id="IPR000962">
    <property type="entry name" value="Znf_DskA_TraR"/>
</dbReference>
<keyword evidence="1" id="KW-0479">Metal-binding</keyword>
<dbReference type="RefSeq" id="WP_189122131.1">
    <property type="nucleotide sequence ID" value="NZ_BMNH01000001.1"/>
</dbReference>
<dbReference type="Proteomes" id="UP000646523">
    <property type="component" value="Unassembled WGS sequence"/>
</dbReference>
<keyword evidence="8" id="KW-1185">Reference proteome</keyword>
<reference evidence="7" key="1">
    <citation type="journal article" date="2014" name="Int. J. Syst. Evol. Microbiol.">
        <title>Complete genome sequence of Corynebacterium casei LMG S-19264T (=DSM 44701T), isolated from a smear-ripened cheese.</title>
        <authorList>
            <consortium name="US DOE Joint Genome Institute (JGI-PGF)"/>
            <person name="Walter F."/>
            <person name="Albersmeier A."/>
            <person name="Kalinowski J."/>
            <person name="Ruckert C."/>
        </authorList>
    </citation>
    <scope>NUCLEOTIDE SEQUENCE</scope>
    <source>
        <strain evidence="7">CGMCC 4.7368</strain>
    </source>
</reference>
<accession>A0A918DEH7</accession>
<feature type="zinc finger region" description="dksA C4-type" evidence="4">
    <location>
        <begin position="77"/>
        <end position="101"/>
    </location>
</feature>
<dbReference type="AlphaFoldDB" id="A0A918DEH7"/>
<gene>
    <name evidence="7" type="ORF">GCM10012289_03450</name>
</gene>
<evidence type="ECO:0000256" key="4">
    <source>
        <dbReference type="PROSITE-ProRule" id="PRU00510"/>
    </source>
</evidence>
<reference evidence="7" key="2">
    <citation type="submission" date="2020-09" db="EMBL/GenBank/DDBJ databases">
        <authorList>
            <person name="Sun Q."/>
            <person name="Zhou Y."/>
        </authorList>
    </citation>
    <scope>NUCLEOTIDE SEQUENCE</scope>
    <source>
        <strain evidence="7">CGMCC 4.7368</strain>
    </source>
</reference>
<evidence type="ECO:0000313" key="8">
    <source>
        <dbReference type="Proteomes" id="UP000646523"/>
    </source>
</evidence>
<keyword evidence="5" id="KW-0175">Coiled coil</keyword>
<evidence type="ECO:0000256" key="3">
    <source>
        <dbReference type="ARBA" id="ARBA00022833"/>
    </source>
</evidence>
<evidence type="ECO:0000259" key="6">
    <source>
        <dbReference type="Pfam" id="PF01258"/>
    </source>
</evidence>
<feature type="domain" description="Zinc finger DksA/TraR C4-type" evidence="6">
    <location>
        <begin position="72"/>
        <end position="106"/>
    </location>
</feature>
<dbReference type="Gene3D" id="1.20.120.910">
    <property type="entry name" value="DksA, coiled-coil domain"/>
    <property type="match status" value="1"/>
</dbReference>
<evidence type="ECO:0000256" key="2">
    <source>
        <dbReference type="ARBA" id="ARBA00022771"/>
    </source>
</evidence>
<keyword evidence="3" id="KW-0862">Zinc</keyword>
<dbReference type="SUPFAM" id="SSF57716">
    <property type="entry name" value="Glucocorticoid receptor-like (DNA-binding domain)"/>
    <property type="match status" value="1"/>
</dbReference>
<evidence type="ECO:0000256" key="5">
    <source>
        <dbReference type="SAM" id="Coils"/>
    </source>
</evidence>
<evidence type="ECO:0000256" key="1">
    <source>
        <dbReference type="ARBA" id="ARBA00022723"/>
    </source>
</evidence>
<dbReference type="EMBL" id="BMNH01000001">
    <property type="protein sequence ID" value="GGO61371.1"/>
    <property type="molecule type" value="Genomic_DNA"/>
</dbReference>
<dbReference type="PANTHER" id="PTHR33823:SF4">
    <property type="entry name" value="GENERAL STRESS PROTEIN 16O"/>
    <property type="match status" value="1"/>
</dbReference>
<dbReference type="PROSITE" id="PS51128">
    <property type="entry name" value="ZF_DKSA_2"/>
    <property type="match status" value="1"/>
</dbReference>